<comment type="caution">
    <text evidence="2">The sequence shown here is derived from an EMBL/GenBank/DDBJ whole genome shotgun (WGS) entry which is preliminary data.</text>
</comment>
<feature type="region of interest" description="Disordered" evidence="1">
    <location>
        <begin position="274"/>
        <end position="295"/>
    </location>
</feature>
<reference evidence="2" key="1">
    <citation type="submission" date="2022-04" db="EMBL/GenBank/DDBJ databases">
        <title>Carnegiea gigantea Genome sequencing and assembly v2.</title>
        <authorList>
            <person name="Copetti D."/>
            <person name="Sanderson M.J."/>
            <person name="Burquez A."/>
            <person name="Wojciechowski M.F."/>
        </authorList>
    </citation>
    <scope>NUCLEOTIDE SEQUENCE</scope>
    <source>
        <strain evidence="2">SGP5-SGP5p</strain>
        <tissue evidence="2">Aerial part</tissue>
    </source>
</reference>
<evidence type="ECO:0000313" key="3">
    <source>
        <dbReference type="Proteomes" id="UP001153076"/>
    </source>
</evidence>
<sequence>MAPTMVFGGKDAPRFASPHNDLLMVEMKIASAIMRRILVDAGSYVDIITWDCLNTLAHPGHGIVPMVNLILGFGMQEVYPSGMIRLSVRFGGKTKFKSLEVDFLGPGELYVGFSAILTTFFLGRTGLGLQGIGGLVLGSLTLGRRNELHLLGIVALRSSLFALVNKAQHGRHPPWLSPDGIEAPSFRARGPLYRPVASLSTSPSSRRQFATAFTPFVKTSAIAISSSEICGGSEASGFVSSQDLIISWIRVSFILASALMKLVEGREVNDEVRPAPGVAAPAPREGVGSACGVGARSPEDRLPDWGTDRWSALTPSAVGGVDTPVSRGVLQSFTSCGSTSSRRASSREEQRRVPVEEKSAYFLHTPYLFSFLGNEELTLFLPLALGSSSHLLGGSIPSFEDRQPGPRLICTK</sequence>
<evidence type="ECO:0000256" key="1">
    <source>
        <dbReference type="SAM" id="MobiDB-lite"/>
    </source>
</evidence>
<proteinExistence type="predicted"/>
<protein>
    <submittedName>
        <fullName evidence="2">Uncharacterized protein</fullName>
    </submittedName>
</protein>
<name>A0A9Q1KDI0_9CARY</name>
<dbReference type="AlphaFoldDB" id="A0A9Q1KDI0"/>
<gene>
    <name evidence="2" type="ORF">Cgig2_011326</name>
</gene>
<evidence type="ECO:0000313" key="2">
    <source>
        <dbReference type="EMBL" id="KAJ8442136.1"/>
    </source>
</evidence>
<feature type="compositionally biased region" description="Low complexity" evidence="1">
    <location>
        <begin position="274"/>
        <end position="288"/>
    </location>
</feature>
<dbReference type="PANTHER" id="PTHR33240">
    <property type="entry name" value="OS08G0508500 PROTEIN"/>
    <property type="match status" value="1"/>
</dbReference>
<organism evidence="2 3">
    <name type="scientific">Carnegiea gigantea</name>
    <dbReference type="NCBI Taxonomy" id="171969"/>
    <lineage>
        <taxon>Eukaryota</taxon>
        <taxon>Viridiplantae</taxon>
        <taxon>Streptophyta</taxon>
        <taxon>Embryophyta</taxon>
        <taxon>Tracheophyta</taxon>
        <taxon>Spermatophyta</taxon>
        <taxon>Magnoliopsida</taxon>
        <taxon>eudicotyledons</taxon>
        <taxon>Gunneridae</taxon>
        <taxon>Pentapetalae</taxon>
        <taxon>Caryophyllales</taxon>
        <taxon>Cactineae</taxon>
        <taxon>Cactaceae</taxon>
        <taxon>Cactoideae</taxon>
        <taxon>Echinocereeae</taxon>
        <taxon>Carnegiea</taxon>
    </lineage>
</organism>
<dbReference type="EMBL" id="JAKOGI010000146">
    <property type="protein sequence ID" value="KAJ8442136.1"/>
    <property type="molecule type" value="Genomic_DNA"/>
</dbReference>
<dbReference type="Proteomes" id="UP001153076">
    <property type="component" value="Unassembled WGS sequence"/>
</dbReference>
<accession>A0A9Q1KDI0</accession>
<keyword evidence="3" id="KW-1185">Reference proteome</keyword>
<dbReference type="PANTHER" id="PTHR33240:SF17">
    <property type="entry name" value="EUKARYOTIC PEPTIDE CHAIN RELEASE FACTOR GTP-BINDING SUBUNIT-LIKE"/>
    <property type="match status" value="1"/>
</dbReference>